<accession>A0A914VIG1</accession>
<dbReference type="WBParaSite" id="PSAMB.scaffold2015size26012.g16005.t1">
    <property type="protein sequence ID" value="PSAMB.scaffold2015size26012.g16005.t1"/>
    <property type="gene ID" value="PSAMB.scaffold2015size26012.g16005"/>
</dbReference>
<dbReference type="AlphaFoldDB" id="A0A914VIG1"/>
<organism evidence="2 3">
    <name type="scientific">Plectus sambesii</name>
    <dbReference type="NCBI Taxonomy" id="2011161"/>
    <lineage>
        <taxon>Eukaryota</taxon>
        <taxon>Metazoa</taxon>
        <taxon>Ecdysozoa</taxon>
        <taxon>Nematoda</taxon>
        <taxon>Chromadorea</taxon>
        <taxon>Plectida</taxon>
        <taxon>Plectina</taxon>
        <taxon>Plectoidea</taxon>
        <taxon>Plectidae</taxon>
        <taxon>Plectus</taxon>
    </lineage>
</organism>
<keyword evidence="2" id="KW-1185">Reference proteome</keyword>
<dbReference type="Proteomes" id="UP000887566">
    <property type="component" value="Unplaced"/>
</dbReference>
<protein>
    <submittedName>
        <fullName evidence="3">Uncharacterized protein</fullName>
    </submittedName>
</protein>
<proteinExistence type="predicted"/>
<feature type="chain" id="PRO_5037479200" evidence="1">
    <location>
        <begin position="21"/>
        <end position="287"/>
    </location>
</feature>
<evidence type="ECO:0000313" key="2">
    <source>
        <dbReference type="Proteomes" id="UP000887566"/>
    </source>
</evidence>
<reference evidence="3" key="1">
    <citation type="submission" date="2022-11" db="UniProtKB">
        <authorList>
            <consortium name="WormBaseParasite"/>
        </authorList>
    </citation>
    <scope>IDENTIFICATION</scope>
</reference>
<name>A0A914VIG1_9BILA</name>
<sequence>MKLTYAVQLVLLLLIGSVSSFWFCADKKWDKFKVKWSYNPISSSAFYNLPRSTDADLRGFVEKDYHCNDAHEPVGPFAGTRYWKDADPALMLIFDVNGIIAGIQTAVPKSQFAPMAGPTVNHPWIEDGDNWVLTAYFVDPSTICNGGRTKEDLENQGTGTGLYLQNGTNPKTDILFIDQDERKTLLNTKWTFGKCFYTMGNHYWYNVRENMPCNEFFPMFLMYNKKKLNAFGFAINGQLSSPRYEHPTHDVLNKFLNPVPTCLETEPAYEHLSTMHVFFTDVLGNRC</sequence>
<feature type="signal peptide" evidence="1">
    <location>
        <begin position="1"/>
        <end position="20"/>
    </location>
</feature>
<keyword evidence="1" id="KW-0732">Signal</keyword>
<evidence type="ECO:0000313" key="3">
    <source>
        <dbReference type="WBParaSite" id="PSAMB.scaffold2015size26012.g16005.t1"/>
    </source>
</evidence>
<evidence type="ECO:0000256" key="1">
    <source>
        <dbReference type="SAM" id="SignalP"/>
    </source>
</evidence>